<evidence type="ECO:0000313" key="3">
    <source>
        <dbReference type="RefSeq" id="XP_014481485.1"/>
    </source>
</evidence>
<feature type="domain" description="L-asparaginase N-terminal" evidence="1">
    <location>
        <begin position="44"/>
        <end position="140"/>
    </location>
</feature>
<organism evidence="2 4">
    <name type="scientific">Dinoponera quadriceps</name>
    <name type="common">South American ant</name>
    <dbReference type="NCBI Taxonomy" id="609295"/>
    <lineage>
        <taxon>Eukaryota</taxon>
        <taxon>Metazoa</taxon>
        <taxon>Ecdysozoa</taxon>
        <taxon>Arthropoda</taxon>
        <taxon>Hexapoda</taxon>
        <taxon>Insecta</taxon>
        <taxon>Pterygota</taxon>
        <taxon>Neoptera</taxon>
        <taxon>Endopterygota</taxon>
        <taxon>Hymenoptera</taxon>
        <taxon>Apocrita</taxon>
        <taxon>Aculeata</taxon>
        <taxon>Formicoidea</taxon>
        <taxon>Formicidae</taxon>
        <taxon>Ponerinae</taxon>
        <taxon>Ponerini</taxon>
        <taxon>Dinoponera</taxon>
    </lineage>
</organism>
<proteinExistence type="predicted"/>
<dbReference type="OrthoDB" id="542841at2759"/>
<dbReference type="InterPro" id="IPR036152">
    <property type="entry name" value="Asp/glu_Ase-like_sf"/>
</dbReference>
<evidence type="ECO:0000313" key="2">
    <source>
        <dbReference type="Proteomes" id="UP000515204"/>
    </source>
</evidence>
<dbReference type="PIRSF" id="PIRSF001220">
    <property type="entry name" value="L-ASNase_gatD"/>
    <property type="match status" value="1"/>
</dbReference>
<evidence type="ECO:0000259" key="1">
    <source>
        <dbReference type="Pfam" id="PF00710"/>
    </source>
</evidence>
<evidence type="ECO:0000313" key="5">
    <source>
        <dbReference type="RefSeq" id="XP_014481487.1"/>
    </source>
</evidence>
<dbReference type="InterPro" id="IPR037152">
    <property type="entry name" value="L-asparaginase_N_sf"/>
</dbReference>
<dbReference type="PANTHER" id="PTHR11707">
    <property type="entry name" value="L-ASPARAGINASE"/>
    <property type="match status" value="1"/>
</dbReference>
<dbReference type="GeneID" id="106747945"/>
<dbReference type="RefSeq" id="XP_014481485.1">
    <property type="nucleotide sequence ID" value="XM_014625999.1"/>
</dbReference>
<dbReference type="AlphaFoldDB" id="A0A6P3XST8"/>
<dbReference type="KEGG" id="dqu:106747945"/>
<dbReference type="GO" id="GO:0004067">
    <property type="term" value="F:asparaginase activity"/>
    <property type="evidence" value="ECO:0007669"/>
    <property type="project" value="UniProtKB-UniRule"/>
</dbReference>
<dbReference type="InterPro" id="IPR006034">
    <property type="entry name" value="Asparaginase/glutaminase-like"/>
</dbReference>
<dbReference type="PROSITE" id="PS51732">
    <property type="entry name" value="ASN_GLN_ASE_3"/>
    <property type="match status" value="1"/>
</dbReference>
<sequence>MLSLLSCESQKDASGISNNNTSVENIFNNENVCEKFLGIKPEGKVLVLYTGGTIGMLRNEEGVLMPVIDEFIMALRKFPQLHDSEYASKNYSDLGKSYLVLPETAADNRRVVYRISKFSNVCDSSNVTMDDWIHIADYIKLHGWMTTLQEQNYGGIR</sequence>
<dbReference type="Proteomes" id="UP000515204">
    <property type="component" value="Unplaced"/>
</dbReference>
<dbReference type="PIRSF" id="PIRSF500176">
    <property type="entry name" value="L_ASNase"/>
    <property type="match status" value="1"/>
</dbReference>
<name>A0A6P3XST8_DINQU</name>
<gene>
    <name evidence="3 4 5" type="primary">LOC106747945</name>
</gene>
<accession>A0A6P3XST8</accession>
<dbReference type="PANTHER" id="PTHR11707:SF28">
    <property type="entry name" value="60 KDA LYSOPHOSPHOLIPASE"/>
    <property type="match status" value="1"/>
</dbReference>
<keyword evidence="2" id="KW-1185">Reference proteome</keyword>
<reference evidence="3 4" key="1">
    <citation type="submission" date="2025-04" db="UniProtKB">
        <authorList>
            <consortium name="RefSeq"/>
        </authorList>
    </citation>
    <scope>IDENTIFICATION</scope>
</reference>
<protein>
    <submittedName>
        <fullName evidence="3 4">L-asparaginase-like isoform X1</fullName>
    </submittedName>
</protein>
<dbReference type="RefSeq" id="XP_014481486.1">
    <property type="nucleotide sequence ID" value="XM_014626000.1"/>
</dbReference>
<evidence type="ECO:0000313" key="4">
    <source>
        <dbReference type="RefSeq" id="XP_014481486.1"/>
    </source>
</evidence>
<dbReference type="RefSeq" id="XP_014481487.1">
    <property type="nucleotide sequence ID" value="XM_014626001.1"/>
</dbReference>
<dbReference type="Gene3D" id="3.40.50.1170">
    <property type="entry name" value="L-asparaginase, N-terminal domain"/>
    <property type="match status" value="1"/>
</dbReference>
<dbReference type="SUPFAM" id="SSF53774">
    <property type="entry name" value="Glutaminase/Asparaginase"/>
    <property type="match status" value="1"/>
</dbReference>
<dbReference type="Pfam" id="PF00710">
    <property type="entry name" value="Asparaginase"/>
    <property type="match status" value="1"/>
</dbReference>
<dbReference type="InterPro" id="IPR027474">
    <property type="entry name" value="L-asparaginase_N"/>
</dbReference>